<dbReference type="Pfam" id="PF00005">
    <property type="entry name" value="ABC_tran"/>
    <property type="match status" value="1"/>
</dbReference>
<proteinExistence type="predicted"/>
<evidence type="ECO:0000256" key="6">
    <source>
        <dbReference type="ARBA" id="ARBA00037066"/>
    </source>
</evidence>
<evidence type="ECO:0000313" key="8">
    <source>
        <dbReference type="EMBL" id="MFL9878876.1"/>
    </source>
</evidence>
<dbReference type="PANTHER" id="PTHR42794">
    <property type="entry name" value="HEMIN IMPORT ATP-BINDING PROTEIN HMUV"/>
    <property type="match status" value="1"/>
</dbReference>
<comment type="caution">
    <text evidence="8">The sequence shown here is derived from an EMBL/GenBank/DDBJ whole genome shotgun (WGS) entry which is preliminary data.</text>
</comment>
<dbReference type="EMBL" id="JAQQFR010000006">
    <property type="protein sequence ID" value="MFL9878876.1"/>
    <property type="molecule type" value="Genomic_DNA"/>
</dbReference>
<dbReference type="InterPro" id="IPR027417">
    <property type="entry name" value="P-loop_NTPase"/>
</dbReference>
<dbReference type="InterPro" id="IPR003593">
    <property type="entry name" value="AAA+_ATPase"/>
</dbReference>
<dbReference type="CDD" id="cd03214">
    <property type="entry name" value="ABC_Iron-Siderophores_B12_Hemin"/>
    <property type="match status" value="1"/>
</dbReference>
<dbReference type="PROSITE" id="PS50893">
    <property type="entry name" value="ABC_TRANSPORTER_2"/>
    <property type="match status" value="1"/>
</dbReference>
<dbReference type="PANTHER" id="PTHR42794:SF1">
    <property type="entry name" value="HEMIN IMPORT ATP-BINDING PROTEIN HMUV"/>
    <property type="match status" value="1"/>
</dbReference>
<keyword evidence="1" id="KW-0813">Transport</keyword>
<keyword evidence="3" id="KW-0547">Nucleotide-binding</keyword>
<evidence type="ECO:0000256" key="5">
    <source>
        <dbReference type="ARBA" id="ARBA00022967"/>
    </source>
</evidence>
<dbReference type="InterPro" id="IPR017871">
    <property type="entry name" value="ABC_transporter-like_CS"/>
</dbReference>
<feature type="domain" description="ABC transporter" evidence="7">
    <location>
        <begin position="23"/>
        <end position="258"/>
    </location>
</feature>
<dbReference type="SUPFAM" id="SSF52540">
    <property type="entry name" value="P-loop containing nucleoside triphosphate hydrolases"/>
    <property type="match status" value="1"/>
</dbReference>
<keyword evidence="9" id="KW-1185">Reference proteome</keyword>
<keyword evidence="2" id="KW-0472">Membrane</keyword>
<evidence type="ECO:0000313" key="9">
    <source>
        <dbReference type="Proteomes" id="UP001629214"/>
    </source>
</evidence>
<keyword evidence="2" id="KW-1003">Cell membrane</keyword>
<dbReference type="PROSITE" id="PS00211">
    <property type="entry name" value="ABC_TRANSPORTER_1"/>
    <property type="match status" value="1"/>
</dbReference>
<reference evidence="8 9" key="1">
    <citation type="journal article" date="2024" name="Chem. Sci.">
        <title>Discovery of megapolipeptins by genome mining of a Burkholderiales bacteria collection.</title>
        <authorList>
            <person name="Paulo B.S."/>
            <person name="Recchia M.J.J."/>
            <person name="Lee S."/>
            <person name="Fergusson C.H."/>
            <person name="Romanowski S.B."/>
            <person name="Hernandez A."/>
            <person name="Krull N."/>
            <person name="Liu D.Y."/>
            <person name="Cavanagh H."/>
            <person name="Bos A."/>
            <person name="Gray C.A."/>
            <person name="Murphy B.T."/>
            <person name="Linington R.G."/>
            <person name="Eustaquio A.S."/>
        </authorList>
    </citation>
    <scope>NUCLEOTIDE SEQUENCE [LARGE SCALE GENOMIC DNA]</scope>
    <source>
        <strain evidence="8 9">RL21-008-BIB-B</strain>
    </source>
</reference>
<evidence type="ECO:0000256" key="4">
    <source>
        <dbReference type="ARBA" id="ARBA00022840"/>
    </source>
</evidence>
<dbReference type="GO" id="GO:0005524">
    <property type="term" value="F:ATP binding"/>
    <property type="evidence" value="ECO:0007669"/>
    <property type="project" value="UniProtKB-KW"/>
</dbReference>
<accession>A0ABW8Z755</accession>
<organism evidence="8 9">
    <name type="scientific">Herbaspirillum rhizosphaerae</name>
    <dbReference type="NCBI Taxonomy" id="346179"/>
    <lineage>
        <taxon>Bacteria</taxon>
        <taxon>Pseudomonadati</taxon>
        <taxon>Pseudomonadota</taxon>
        <taxon>Betaproteobacteria</taxon>
        <taxon>Burkholderiales</taxon>
        <taxon>Oxalobacteraceae</taxon>
        <taxon>Herbaspirillum</taxon>
    </lineage>
</organism>
<dbReference type="Proteomes" id="UP001629214">
    <property type="component" value="Unassembled WGS sequence"/>
</dbReference>
<dbReference type="InterPro" id="IPR003439">
    <property type="entry name" value="ABC_transporter-like_ATP-bd"/>
</dbReference>
<comment type="function">
    <text evidence="6">Part of the ABC transporter complex HmuTUV involved in hemin import. Responsible for energy coupling to the transport system.</text>
</comment>
<sequence>MMTTVPQGTKTDMIAGKVADVLLHADRLTLRNGGTTLLADFNWQVRAGEFWCVLGKNGIGKSTLLHAVAGLLSPEGGCIRSPDGDIAVSTPQQLARWRGMVAQQQFDAFSCSVIDYVMAGLHPYRPGWGWPDEADRRTTLAALDRLGMASCADADVTQLSGGERQRIAIATLMLQAPQLYLLDEPASHQDVASQQMLLRLLRGLADDKHAVVASMHDINLAARFATHIILIGPQRWWSGAVDDVLQPELLQAAFGCRFNVISSEQGKWFSPF</sequence>
<evidence type="ECO:0000256" key="2">
    <source>
        <dbReference type="ARBA" id="ARBA00022475"/>
    </source>
</evidence>
<protein>
    <submittedName>
        <fullName evidence="8">ABC transporter ATP-binding protein</fullName>
    </submittedName>
</protein>
<keyword evidence="5" id="KW-1278">Translocase</keyword>
<evidence type="ECO:0000256" key="3">
    <source>
        <dbReference type="ARBA" id="ARBA00022741"/>
    </source>
</evidence>
<gene>
    <name evidence="8" type="ORF">PQR63_10800</name>
</gene>
<dbReference type="SMART" id="SM00382">
    <property type="entry name" value="AAA"/>
    <property type="match status" value="1"/>
</dbReference>
<evidence type="ECO:0000259" key="7">
    <source>
        <dbReference type="PROSITE" id="PS50893"/>
    </source>
</evidence>
<keyword evidence="4 8" id="KW-0067">ATP-binding</keyword>
<evidence type="ECO:0000256" key="1">
    <source>
        <dbReference type="ARBA" id="ARBA00022448"/>
    </source>
</evidence>
<dbReference type="RefSeq" id="WP_408167870.1">
    <property type="nucleotide sequence ID" value="NZ_JAQQFR010000006.1"/>
</dbReference>
<dbReference type="Gene3D" id="3.40.50.300">
    <property type="entry name" value="P-loop containing nucleotide triphosphate hydrolases"/>
    <property type="match status" value="1"/>
</dbReference>
<name>A0ABW8Z755_9BURK</name>